<reference evidence="1" key="1">
    <citation type="submission" date="2021-01" db="EMBL/GenBank/DDBJ databases">
        <authorList>
            <person name="Corre E."/>
            <person name="Pelletier E."/>
            <person name="Niang G."/>
            <person name="Scheremetjew M."/>
            <person name="Finn R."/>
            <person name="Kale V."/>
            <person name="Holt S."/>
            <person name="Cochrane G."/>
            <person name="Meng A."/>
            <person name="Brown T."/>
            <person name="Cohen L."/>
        </authorList>
    </citation>
    <scope>NUCLEOTIDE SEQUENCE</scope>
    <source>
        <strain evidence="1">CCMP219</strain>
    </source>
</reference>
<dbReference type="EMBL" id="HBEC01010676">
    <property type="protein sequence ID" value="CAD8284849.1"/>
    <property type="molecule type" value="Transcribed_RNA"/>
</dbReference>
<sequence length="227" mass="23996">MSLKRSCVTLDAAIGEAPYHKRLCASTHGVPGALQPQCHDLTAPAGLPGASHEVVQWLQALARSHNAAAALTEANLNDQTWHCFAEFNLLFDAHFAATPTSALRGYHSFTRMNKALLVERFLLSHGQHAAGCAAAAAAGAAPLFSGPGPVPLQARMVAFVLTKVFTSYPEAAVARYSLEAPAWLLPWCARWGLRPCADGTVTVTAVHAYPAGGSGAPVRVIYVPSFE</sequence>
<organism evidence="1">
    <name type="scientific">Chlamydomonas euryale</name>
    <dbReference type="NCBI Taxonomy" id="1486919"/>
    <lineage>
        <taxon>Eukaryota</taxon>
        <taxon>Viridiplantae</taxon>
        <taxon>Chlorophyta</taxon>
        <taxon>core chlorophytes</taxon>
        <taxon>Chlorophyceae</taxon>
        <taxon>CS clade</taxon>
        <taxon>Chlamydomonadales</taxon>
        <taxon>Chlamydomonadaceae</taxon>
        <taxon>Chlamydomonas</taxon>
    </lineage>
</organism>
<name>A0A7R9V4N8_9CHLO</name>
<proteinExistence type="predicted"/>
<evidence type="ECO:0000313" key="1">
    <source>
        <dbReference type="EMBL" id="CAD8284849.1"/>
    </source>
</evidence>
<accession>A0A7R9V4N8</accession>
<dbReference type="AlphaFoldDB" id="A0A7R9V4N8"/>
<protein>
    <submittedName>
        <fullName evidence="1">Uncharacterized protein</fullName>
    </submittedName>
</protein>
<gene>
    <name evidence="1" type="ORF">CEUR00632_LOCUS4887</name>
</gene>